<feature type="non-terminal residue" evidence="8">
    <location>
        <position position="72"/>
    </location>
</feature>
<dbReference type="Proteomes" id="UP001233999">
    <property type="component" value="Unassembled WGS sequence"/>
</dbReference>
<dbReference type="PANTHER" id="PTHR13675:SF0">
    <property type="entry name" value="LYR MOTIF-CONTAINING PROTEIN 2"/>
    <property type="match status" value="1"/>
</dbReference>
<reference evidence="8" key="2">
    <citation type="submission" date="2023-05" db="EMBL/GenBank/DDBJ databases">
        <authorList>
            <person name="Fouks B."/>
        </authorList>
    </citation>
    <scope>NUCLEOTIDE SEQUENCE</scope>
    <source>
        <strain evidence="8">Stay&amp;Tobe</strain>
        <tissue evidence="8">Testes</tissue>
    </source>
</reference>
<organism evidence="8 9">
    <name type="scientific">Diploptera punctata</name>
    <name type="common">Pacific beetle cockroach</name>
    <dbReference type="NCBI Taxonomy" id="6984"/>
    <lineage>
        <taxon>Eukaryota</taxon>
        <taxon>Metazoa</taxon>
        <taxon>Ecdysozoa</taxon>
        <taxon>Arthropoda</taxon>
        <taxon>Hexapoda</taxon>
        <taxon>Insecta</taxon>
        <taxon>Pterygota</taxon>
        <taxon>Neoptera</taxon>
        <taxon>Polyneoptera</taxon>
        <taxon>Dictyoptera</taxon>
        <taxon>Blattodea</taxon>
        <taxon>Blaberoidea</taxon>
        <taxon>Blaberidae</taxon>
        <taxon>Diplopterinae</taxon>
        <taxon>Diploptera</taxon>
    </lineage>
</organism>
<name>A0AAD8A3T6_DIPPU</name>
<reference evidence="8" key="1">
    <citation type="journal article" date="2023" name="IScience">
        <title>Live-bearing cockroach genome reveals convergent evolutionary mechanisms linked to viviparity in insects and beyond.</title>
        <authorList>
            <person name="Fouks B."/>
            <person name="Harrison M.C."/>
            <person name="Mikhailova A.A."/>
            <person name="Marchal E."/>
            <person name="English S."/>
            <person name="Carruthers M."/>
            <person name="Jennings E.C."/>
            <person name="Chiamaka E.L."/>
            <person name="Frigard R.A."/>
            <person name="Pippel M."/>
            <person name="Attardo G.M."/>
            <person name="Benoit J.B."/>
            <person name="Bornberg-Bauer E."/>
            <person name="Tobe S.S."/>
        </authorList>
    </citation>
    <scope>NUCLEOTIDE SEQUENCE</scope>
    <source>
        <strain evidence="8">Stay&amp;Tobe</strain>
    </source>
</reference>
<evidence type="ECO:0000259" key="7">
    <source>
        <dbReference type="Pfam" id="PF05347"/>
    </source>
</evidence>
<proteinExistence type="inferred from homology"/>
<dbReference type="InterPro" id="IPR008011">
    <property type="entry name" value="Complex1_LYR_dom"/>
</dbReference>
<comment type="caution">
    <text evidence="8">The sequence shown here is derived from an EMBL/GenBank/DDBJ whole genome shotgun (WGS) entry which is preliminary data.</text>
</comment>
<evidence type="ECO:0000256" key="6">
    <source>
        <dbReference type="ARBA" id="ARBA00044735"/>
    </source>
</evidence>
<dbReference type="CDD" id="cd20262">
    <property type="entry name" value="Complex1_LYR_LYRM2"/>
    <property type="match status" value="1"/>
</dbReference>
<keyword evidence="3" id="KW-0809">Transit peptide</keyword>
<evidence type="ECO:0000256" key="2">
    <source>
        <dbReference type="ARBA" id="ARBA00009508"/>
    </source>
</evidence>
<gene>
    <name evidence="8" type="ORF">L9F63_001541</name>
</gene>
<evidence type="ECO:0000256" key="1">
    <source>
        <dbReference type="ARBA" id="ARBA00004173"/>
    </source>
</evidence>
<comment type="function">
    <text evidence="6">Involved in efficient integration of the N-module into mitochondrial respiratory chain complex I.</text>
</comment>
<sequence>FMLRQHVLKLYRNFLRAIREVPDQENRTELFHWTRSDFKNNKHHTDEYTIKMLILHGERQLKNLKQTVALSR</sequence>
<evidence type="ECO:0000256" key="4">
    <source>
        <dbReference type="ARBA" id="ARBA00023128"/>
    </source>
</evidence>
<dbReference type="Pfam" id="PF05347">
    <property type="entry name" value="Complex1_LYR"/>
    <property type="match status" value="1"/>
</dbReference>
<evidence type="ECO:0000256" key="5">
    <source>
        <dbReference type="ARBA" id="ARBA00026235"/>
    </source>
</evidence>
<protein>
    <recommendedName>
        <fullName evidence="5">LYR motif-containing protein 2</fullName>
    </recommendedName>
</protein>
<keyword evidence="9" id="KW-1185">Reference proteome</keyword>
<dbReference type="PANTHER" id="PTHR13675">
    <property type="entry name" value="LYR MOTIF-CONTAINING PROTEIN 2"/>
    <property type="match status" value="1"/>
</dbReference>
<dbReference type="InterPro" id="IPR045293">
    <property type="entry name" value="Complex1_LYR_LYRM2"/>
</dbReference>
<evidence type="ECO:0000313" key="9">
    <source>
        <dbReference type="Proteomes" id="UP001233999"/>
    </source>
</evidence>
<dbReference type="GO" id="GO:0005739">
    <property type="term" value="C:mitochondrion"/>
    <property type="evidence" value="ECO:0007669"/>
    <property type="project" value="UniProtKB-SubCell"/>
</dbReference>
<accession>A0AAD8A3T6</accession>
<dbReference type="AlphaFoldDB" id="A0AAD8A3T6"/>
<evidence type="ECO:0000313" key="8">
    <source>
        <dbReference type="EMBL" id="KAJ9591939.1"/>
    </source>
</evidence>
<evidence type="ECO:0000256" key="3">
    <source>
        <dbReference type="ARBA" id="ARBA00022946"/>
    </source>
</evidence>
<comment type="subcellular location">
    <subcellularLocation>
        <location evidence="1">Mitochondrion</location>
    </subcellularLocation>
</comment>
<comment type="similarity">
    <text evidence="2">Belongs to the complex I LYR family.</text>
</comment>
<dbReference type="EMBL" id="JASPKZ010003852">
    <property type="protein sequence ID" value="KAJ9591939.1"/>
    <property type="molecule type" value="Genomic_DNA"/>
</dbReference>
<feature type="domain" description="Complex 1 LYR protein" evidence="7">
    <location>
        <begin position="5"/>
        <end position="62"/>
    </location>
</feature>
<keyword evidence="4" id="KW-0496">Mitochondrion</keyword>